<evidence type="ECO:0000313" key="2">
    <source>
        <dbReference type="Proteomes" id="UP000321393"/>
    </source>
</evidence>
<gene>
    <name evidence="1" type="ORF">E6C27_scaffold285G001030</name>
</gene>
<sequence length="53" mass="6017">MTNEWSIRNIVKTLQEEGDLPSQRYVGRSQRCVGKGYTDAEMDVGKDIVRQAS</sequence>
<dbReference type="Proteomes" id="UP000321393">
    <property type="component" value="Unassembled WGS sequence"/>
</dbReference>
<reference evidence="1 2" key="1">
    <citation type="submission" date="2019-08" db="EMBL/GenBank/DDBJ databases">
        <title>Draft genome sequences of two oriental melons (Cucumis melo L. var makuwa).</title>
        <authorList>
            <person name="Kwon S.-Y."/>
        </authorList>
    </citation>
    <scope>NUCLEOTIDE SEQUENCE [LARGE SCALE GENOMIC DNA]</scope>
    <source>
        <strain evidence="2">cv. SW 3</strain>
        <tissue evidence="1">Leaf</tissue>
    </source>
</reference>
<comment type="caution">
    <text evidence="1">The sequence shown here is derived from an EMBL/GenBank/DDBJ whole genome shotgun (WGS) entry which is preliminary data.</text>
</comment>
<dbReference type="AlphaFoldDB" id="A0A5A7SXY1"/>
<accession>A0A5A7SXY1</accession>
<name>A0A5A7SXY1_CUCMM</name>
<protein>
    <submittedName>
        <fullName evidence="1">Uncharacterized protein</fullName>
    </submittedName>
</protein>
<proteinExistence type="predicted"/>
<dbReference type="EMBL" id="SSTE01019907">
    <property type="protein sequence ID" value="KAA0035458.1"/>
    <property type="molecule type" value="Genomic_DNA"/>
</dbReference>
<evidence type="ECO:0000313" key="1">
    <source>
        <dbReference type="EMBL" id="KAA0035458.1"/>
    </source>
</evidence>
<organism evidence="1 2">
    <name type="scientific">Cucumis melo var. makuwa</name>
    <name type="common">Oriental melon</name>
    <dbReference type="NCBI Taxonomy" id="1194695"/>
    <lineage>
        <taxon>Eukaryota</taxon>
        <taxon>Viridiplantae</taxon>
        <taxon>Streptophyta</taxon>
        <taxon>Embryophyta</taxon>
        <taxon>Tracheophyta</taxon>
        <taxon>Spermatophyta</taxon>
        <taxon>Magnoliopsida</taxon>
        <taxon>eudicotyledons</taxon>
        <taxon>Gunneridae</taxon>
        <taxon>Pentapetalae</taxon>
        <taxon>rosids</taxon>
        <taxon>fabids</taxon>
        <taxon>Cucurbitales</taxon>
        <taxon>Cucurbitaceae</taxon>
        <taxon>Benincaseae</taxon>
        <taxon>Cucumis</taxon>
    </lineage>
</organism>